<keyword evidence="2" id="KW-1185">Reference proteome</keyword>
<name>A0A1M7ZHY7_9HYPH</name>
<evidence type="ECO:0000313" key="2">
    <source>
        <dbReference type="Proteomes" id="UP000186406"/>
    </source>
</evidence>
<accession>A0A1M7ZHY7</accession>
<dbReference type="Proteomes" id="UP000186406">
    <property type="component" value="Unassembled WGS sequence"/>
</dbReference>
<sequence length="150" mass="15477">MTVIFAQRRAPAGSAGAEDIEDLAVAIRKSRDISRTTPRRGRHVAAAAGLLMLAACQTAPPQPVLEGAWVPAKGGKASPAATNAAFSACLEQSRQAAAAGGNNVQVTGNMLNALPDYLADARQHYLIQVMHACMAGKGYVLALKPVTVSG</sequence>
<gene>
    <name evidence="1" type="ORF">SAMN02745172_01658</name>
</gene>
<dbReference type="EMBL" id="FRXO01000003">
    <property type="protein sequence ID" value="SHO64286.1"/>
    <property type="molecule type" value="Genomic_DNA"/>
</dbReference>
<organism evidence="1 2">
    <name type="scientific">Pseudoxanthobacter soli DSM 19599</name>
    <dbReference type="NCBI Taxonomy" id="1123029"/>
    <lineage>
        <taxon>Bacteria</taxon>
        <taxon>Pseudomonadati</taxon>
        <taxon>Pseudomonadota</taxon>
        <taxon>Alphaproteobacteria</taxon>
        <taxon>Hyphomicrobiales</taxon>
        <taxon>Segnochrobactraceae</taxon>
        <taxon>Pseudoxanthobacter</taxon>
    </lineage>
</organism>
<evidence type="ECO:0000313" key="1">
    <source>
        <dbReference type="EMBL" id="SHO64286.1"/>
    </source>
</evidence>
<dbReference type="RefSeq" id="WP_073627529.1">
    <property type="nucleotide sequence ID" value="NZ_FRXO01000003.1"/>
</dbReference>
<protein>
    <submittedName>
        <fullName evidence="1">Uncharacterized protein</fullName>
    </submittedName>
</protein>
<proteinExistence type="predicted"/>
<reference evidence="1 2" key="1">
    <citation type="submission" date="2016-12" db="EMBL/GenBank/DDBJ databases">
        <authorList>
            <person name="Song W.-J."/>
            <person name="Kurnit D.M."/>
        </authorList>
    </citation>
    <scope>NUCLEOTIDE SEQUENCE [LARGE SCALE GENOMIC DNA]</scope>
    <source>
        <strain evidence="1 2">DSM 19599</strain>
    </source>
</reference>
<dbReference type="AlphaFoldDB" id="A0A1M7ZHY7"/>